<protein>
    <submittedName>
        <fullName evidence="2">Uncharacterized protein</fullName>
    </submittedName>
</protein>
<dbReference type="Proteomes" id="UP000232323">
    <property type="component" value="Unassembled WGS sequence"/>
</dbReference>
<evidence type="ECO:0000256" key="1">
    <source>
        <dbReference type="SAM" id="Phobius"/>
    </source>
</evidence>
<evidence type="ECO:0000313" key="2">
    <source>
        <dbReference type="EMBL" id="GAX80989.1"/>
    </source>
</evidence>
<name>A0A250XDJ7_9CHLO</name>
<dbReference type="PANTHER" id="PTHR34543">
    <property type="entry name" value="PROTEIN ABA DEFICIENT 4, CHLOROPLASTIC"/>
    <property type="match status" value="1"/>
</dbReference>
<accession>A0A250XDJ7</accession>
<dbReference type="Pfam" id="PF14108">
    <property type="entry name" value="ABA4-like"/>
    <property type="match status" value="1"/>
</dbReference>
<dbReference type="AlphaFoldDB" id="A0A250XDJ7"/>
<dbReference type="InterPro" id="IPR025461">
    <property type="entry name" value="ABA4-like"/>
</dbReference>
<gene>
    <name evidence="2" type="ORF">CEUSTIGMA_g8424.t1</name>
</gene>
<reference evidence="2 3" key="1">
    <citation type="submission" date="2017-08" db="EMBL/GenBank/DDBJ databases">
        <title>Acidophilic green algal genome provides insights into adaptation to an acidic environment.</title>
        <authorList>
            <person name="Hirooka S."/>
            <person name="Hirose Y."/>
            <person name="Kanesaki Y."/>
            <person name="Higuchi S."/>
            <person name="Fujiwara T."/>
            <person name="Onuma R."/>
            <person name="Era A."/>
            <person name="Ohbayashi R."/>
            <person name="Uzuka A."/>
            <person name="Nozaki H."/>
            <person name="Yoshikawa H."/>
            <person name="Miyagishima S.Y."/>
        </authorList>
    </citation>
    <scope>NUCLEOTIDE SEQUENCE [LARGE SCALE GENOMIC DNA]</scope>
    <source>
        <strain evidence="2 3">NIES-2499</strain>
    </source>
</reference>
<evidence type="ECO:0000313" key="3">
    <source>
        <dbReference type="Proteomes" id="UP000232323"/>
    </source>
</evidence>
<keyword evidence="3" id="KW-1185">Reference proteome</keyword>
<sequence>MDVISRPSVKTFQRCNSSCFQNACKRTVKDTCMIYRSHNLHRSDVRAAALPPAEITFGVTTALMVPLYTVLIAAPSSKLARSIGTTSTIPLALSALYLFTLLQALLSGLGDSIWGVFSSFVEASRSNSPADGSGLKALGDLFKDPLTTALTWVHLLLLDFYQAREIYVQGIQEAVSTRHSLALCFMFGPLGLLSHTITKSALMPRNKRA</sequence>
<dbReference type="OrthoDB" id="196782at2759"/>
<dbReference type="EMBL" id="BEGY01000059">
    <property type="protein sequence ID" value="GAX80989.1"/>
    <property type="molecule type" value="Genomic_DNA"/>
</dbReference>
<keyword evidence="1" id="KW-1133">Transmembrane helix</keyword>
<dbReference type="PANTHER" id="PTHR34543:SF1">
    <property type="entry name" value="PROTEIN ABA DEFICIENT 4, CHLOROPLASTIC"/>
    <property type="match status" value="1"/>
</dbReference>
<feature type="transmembrane region" description="Helical" evidence="1">
    <location>
        <begin position="55"/>
        <end position="74"/>
    </location>
</feature>
<comment type="caution">
    <text evidence="2">The sequence shown here is derived from an EMBL/GenBank/DDBJ whole genome shotgun (WGS) entry which is preliminary data.</text>
</comment>
<organism evidence="2 3">
    <name type="scientific">Chlamydomonas eustigma</name>
    <dbReference type="NCBI Taxonomy" id="1157962"/>
    <lineage>
        <taxon>Eukaryota</taxon>
        <taxon>Viridiplantae</taxon>
        <taxon>Chlorophyta</taxon>
        <taxon>core chlorophytes</taxon>
        <taxon>Chlorophyceae</taxon>
        <taxon>CS clade</taxon>
        <taxon>Chlamydomonadales</taxon>
        <taxon>Chlamydomonadaceae</taxon>
        <taxon>Chlamydomonas</taxon>
    </lineage>
</organism>
<keyword evidence="1" id="KW-0472">Membrane</keyword>
<keyword evidence="1" id="KW-0812">Transmembrane</keyword>
<feature type="transmembrane region" description="Helical" evidence="1">
    <location>
        <begin position="95"/>
        <end position="117"/>
    </location>
</feature>
<proteinExistence type="predicted"/>